<dbReference type="WBParaSite" id="PSU_v2.g19780.t1">
    <property type="protein sequence ID" value="PSU_v2.g19780.t1"/>
    <property type="gene ID" value="PSU_v2.g19780"/>
</dbReference>
<name>A0A914YKB4_9BILA</name>
<accession>A0A914YKB4</accession>
<protein>
    <submittedName>
        <fullName evidence="3">Uncharacterized protein</fullName>
    </submittedName>
</protein>
<evidence type="ECO:0000313" key="2">
    <source>
        <dbReference type="Proteomes" id="UP000887577"/>
    </source>
</evidence>
<evidence type="ECO:0000256" key="1">
    <source>
        <dbReference type="SAM" id="MobiDB-lite"/>
    </source>
</evidence>
<evidence type="ECO:0000313" key="3">
    <source>
        <dbReference type="WBParaSite" id="PSU_v2.g19780.t1"/>
    </source>
</evidence>
<dbReference type="AlphaFoldDB" id="A0A914YKB4"/>
<sequence>MDSQNASSSSTPSTSSELTINKDVDGRVFSFIKTKSLTIQNVISHVGFVPEDADKLGVMKYEAPTIDAEYTNVANAIGYITVRALIKMNKNNLYLYRKLQNVSKANDDEDDKQGSPKIPRLDEENNVGNGEKPRPVFRKVSHGKYERRFTDKYGKTVWNAVNNSDPEDRALLKEFLKR</sequence>
<feature type="region of interest" description="Disordered" evidence="1">
    <location>
        <begin position="104"/>
        <end position="141"/>
    </location>
</feature>
<dbReference type="Proteomes" id="UP000887577">
    <property type="component" value="Unplaced"/>
</dbReference>
<reference evidence="3" key="1">
    <citation type="submission" date="2022-11" db="UniProtKB">
        <authorList>
            <consortium name="WormBaseParasite"/>
        </authorList>
    </citation>
    <scope>IDENTIFICATION</scope>
</reference>
<proteinExistence type="predicted"/>
<organism evidence="2 3">
    <name type="scientific">Panagrolaimus superbus</name>
    <dbReference type="NCBI Taxonomy" id="310955"/>
    <lineage>
        <taxon>Eukaryota</taxon>
        <taxon>Metazoa</taxon>
        <taxon>Ecdysozoa</taxon>
        <taxon>Nematoda</taxon>
        <taxon>Chromadorea</taxon>
        <taxon>Rhabditida</taxon>
        <taxon>Tylenchina</taxon>
        <taxon>Panagrolaimomorpha</taxon>
        <taxon>Panagrolaimoidea</taxon>
        <taxon>Panagrolaimidae</taxon>
        <taxon>Panagrolaimus</taxon>
    </lineage>
</organism>
<keyword evidence="2" id="KW-1185">Reference proteome</keyword>